<dbReference type="Pfam" id="PF00849">
    <property type="entry name" value="PseudoU_synth_2"/>
    <property type="match status" value="1"/>
</dbReference>
<dbReference type="GO" id="GO:0009982">
    <property type="term" value="F:pseudouridine synthase activity"/>
    <property type="evidence" value="ECO:0007669"/>
    <property type="project" value="InterPro"/>
</dbReference>
<dbReference type="PANTHER" id="PTHR21600:SF87">
    <property type="entry name" value="RNA PSEUDOURIDYLATE SYNTHASE DOMAIN-CONTAINING PROTEIN 1"/>
    <property type="match status" value="1"/>
</dbReference>
<reference evidence="3 4" key="1">
    <citation type="journal article" date="2013" name="Nature">
        <title>Insights into bilaterian evolution from three spiralian genomes.</title>
        <authorList>
            <person name="Simakov O."/>
            <person name="Marletaz F."/>
            <person name="Cho S.J."/>
            <person name="Edsinger-Gonzales E."/>
            <person name="Havlak P."/>
            <person name="Hellsten U."/>
            <person name="Kuo D.H."/>
            <person name="Larsson T."/>
            <person name="Lv J."/>
            <person name="Arendt D."/>
            <person name="Savage R."/>
            <person name="Osoegawa K."/>
            <person name="de Jong P."/>
            <person name="Grimwood J."/>
            <person name="Chapman J.A."/>
            <person name="Shapiro H."/>
            <person name="Aerts A."/>
            <person name="Otillar R.P."/>
            <person name="Terry A.Y."/>
            <person name="Boore J.L."/>
            <person name="Grigoriev I.V."/>
            <person name="Lindberg D.R."/>
            <person name="Seaver E.C."/>
            <person name="Weisblat D.A."/>
            <person name="Putnam N.H."/>
            <person name="Rokhsar D.S."/>
        </authorList>
    </citation>
    <scope>NUCLEOTIDE SEQUENCE [LARGE SCALE GENOMIC DNA]</scope>
</reference>
<dbReference type="STRING" id="225164.V3ZXT3"/>
<evidence type="ECO:0000313" key="3">
    <source>
        <dbReference type="EMBL" id="ESO89222.1"/>
    </source>
</evidence>
<dbReference type="HOGENOM" id="CLU_016902_10_0_1"/>
<gene>
    <name evidence="3" type="ORF">LOTGIDRAFT_84676</name>
</gene>
<keyword evidence="4" id="KW-1185">Reference proteome</keyword>
<feature type="non-terminal residue" evidence="3">
    <location>
        <position position="1"/>
    </location>
</feature>
<dbReference type="GO" id="GO:0000455">
    <property type="term" value="P:enzyme-directed rRNA pseudouridine synthesis"/>
    <property type="evidence" value="ECO:0007669"/>
    <property type="project" value="TreeGrafter"/>
</dbReference>
<dbReference type="InterPro" id="IPR020103">
    <property type="entry name" value="PsdUridine_synth_cat_dom_sf"/>
</dbReference>
<dbReference type="KEGG" id="lgi:LOTGIDRAFT_84676"/>
<protein>
    <recommendedName>
        <fullName evidence="2">Pseudouridine synthase RsuA/RluA-like domain-containing protein</fullName>
    </recommendedName>
</protein>
<dbReference type="GO" id="GO:0003723">
    <property type="term" value="F:RNA binding"/>
    <property type="evidence" value="ECO:0007669"/>
    <property type="project" value="InterPro"/>
</dbReference>
<dbReference type="PANTHER" id="PTHR21600">
    <property type="entry name" value="MITOCHONDRIAL RNA PSEUDOURIDINE SYNTHASE"/>
    <property type="match status" value="1"/>
</dbReference>
<dbReference type="AlphaFoldDB" id="V3ZXT3"/>
<proteinExistence type="inferred from homology"/>
<dbReference type="CTD" id="20252623"/>
<dbReference type="OMA" id="FGTSGIM"/>
<sequence>LQKKKILYKDDNFLAIDKSFDVKMASDSLEDVVTVDKQLRASFPELCDNSVFYGFRFQQRLDNATSGVVLISLNKSSAAKFAKSLKKRNVLKHYLALVHGHVEPTQFMINVPLCRHIREENEPHKMKVAEDELDENSKDCQTFGVKLETGTYNGSPATKLLLVLFTGRTHQLRVHCKHIDHLIVGDYTYSNRQDTEPYRMMLHSYRLRIPISQTQTLDIKTDNDPFLSHFDPNW</sequence>
<dbReference type="InterPro" id="IPR006145">
    <property type="entry name" value="PsdUridine_synth_RsuA/RluA"/>
</dbReference>
<organism evidence="3 4">
    <name type="scientific">Lottia gigantea</name>
    <name type="common">Giant owl limpet</name>
    <dbReference type="NCBI Taxonomy" id="225164"/>
    <lineage>
        <taxon>Eukaryota</taxon>
        <taxon>Metazoa</taxon>
        <taxon>Spiralia</taxon>
        <taxon>Lophotrochozoa</taxon>
        <taxon>Mollusca</taxon>
        <taxon>Gastropoda</taxon>
        <taxon>Patellogastropoda</taxon>
        <taxon>Lottioidea</taxon>
        <taxon>Lottiidae</taxon>
        <taxon>Lottia</taxon>
    </lineage>
</organism>
<dbReference type="InterPro" id="IPR050188">
    <property type="entry name" value="RluA_PseudoU_synthase"/>
</dbReference>
<dbReference type="SUPFAM" id="SSF55120">
    <property type="entry name" value="Pseudouridine synthase"/>
    <property type="match status" value="1"/>
</dbReference>
<feature type="non-terminal residue" evidence="3">
    <location>
        <position position="234"/>
    </location>
</feature>
<dbReference type="GeneID" id="20252623"/>
<dbReference type="CDD" id="cd02869">
    <property type="entry name" value="PseudoU_synth_RluA_like"/>
    <property type="match status" value="1"/>
</dbReference>
<evidence type="ECO:0000313" key="4">
    <source>
        <dbReference type="Proteomes" id="UP000030746"/>
    </source>
</evidence>
<dbReference type="Proteomes" id="UP000030746">
    <property type="component" value="Unassembled WGS sequence"/>
</dbReference>
<comment type="similarity">
    <text evidence="1">Belongs to the pseudouridine synthase RluA family.</text>
</comment>
<feature type="domain" description="Pseudouridine synthase RsuA/RluA-like" evidence="2">
    <location>
        <begin position="55"/>
        <end position="178"/>
    </location>
</feature>
<evidence type="ECO:0000259" key="2">
    <source>
        <dbReference type="Pfam" id="PF00849"/>
    </source>
</evidence>
<dbReference type="Gene3D" id="3.30.2350.10">
    <property type="entry name" value="Pseudouridine synthase"/>
    <property type="match status" value="1"/>
</dbReference>
<dbReference type="RefSeq" id="XP_009059951.1">
    <property type="nucleotide sequence ID" value="XM_009061703.1"/>
</dbReference>
<accession>V3ZXT3</accession>
<dbReference type="OrthoDB" id="418349at2759"/>
<name>V3ZXT3_LOTGI</name>
<dbReference type="EMBL" id="KB202619">
    <property type="protein sequence ID" value="ESO89222.1"/>
    <property type="molecule type" value="Genomic_DNA"/>
</dbReference>
<evidence type="ECO:0000256" key="1">
    <source>
        <dbReference type="ARBA" id="ARBA00010876"/>
    </source>
</evidence>